<dbReference type="CDD" id="cd03894">
    <property type="entry name" value="M20_ArgE"/>
    <property type="match status" value="1"/>
</dbReference>
<dbReference type="Pfam" id="PF01546">
    <property type="entry name" value="Peptidase_M20"/>
    <property type="match status" value="1"/>
</dbReference>
<reference evidence="7" key="1">
    <citation type="submission" date="2020-05" db="EMBL/GenBank/DDBJ databases">
        <authorList>
            <person name="Chiriac C."/>
            <person name="Salcher M."/>
            <person name="Ghai R."/>
            <person name="Kavagutti S V."/>
        </authorList>
    </citation>
    <scope>NUCLEOTIDE SEQUENCE</scope>
</reference>
<dbReference type="InterPro" id="IPR036264">
    <property type="entry name" value="Bact_exopeptidase_dim_dom"/>
</dbReference>
<evidence type="ECO:0000256" key="4">
    <source>
        <dbReference type="ARBA" id="ARBA00022801"/>
    </source>
</evidence>
<dbReference type="EMBL" id="CAFBPY010000033">
    <property type="protein sequence ID" value="CAB5035657.1"/>
    <property type="molecule type" value="Genomic_DNA"/>
</dbReference>
<comment type="similarity">
    <text evidence="2">Belongs to the peptidase M20A family.</text>
</comment>
<dbReference type="Gene3D" id="3.30.70.360">
    <property type="match status" value="1"/>
</dbReference>
<proteinExistence type="inferred from homology"/>
<dbReference type="GO" id="GO:0046872">
    <property type="term" value="F:metal ion binding"/>
    <property type="evidence" value="ECO:0007669"/>
    <property type="project" value="UniProtKB-KW"/>
</dbReference>
<comment type="cofactor">
    <cofactor evidence="1">
        <name>Zn(2+)</name>
        <dbReference type="ChEBI" id="CHEBI:29105"/>
    </cofactor>
</comment>
<evidence type="ECO:0000256" key="1">
    <source>
        <dbReference type="ARBA" id="ARBA00001947"/>
    </source>
</evidence>
<evidence type="ECO:0000256" key="5">
    <source>
        <dbReference type="ARBA" id="ARBA00022833"/>
    </source>
</evidence>
<evidence type="ECO:0000256" key="3">
    <source>
        <dbReference type="ARBA" id="ARBA00022723"/>
    </source>
</evidence>
<dbReference type="InterPro" id="IPR001261">
    <property type="entry name" value="ArgE/DapE_CS"/>
</dbReference>
<evidence type="ECO:0000259" key="6">
    <source>
        <dbReference type="Pfam" id="PF07687"/>
    </source>
</evidence>
<organism evidence="7">
    <name type="scientific">freshwater metagenome</name>
    <dbReference type="NCBI Taxonomy" id="449393"/>
    <lineage>
        <taxon>unclassified sequences</taxon>
        <taxon>metagenomes</taxon>
        <taxon>ecological metagenomes</taxon>
    </lineage>
</organism>
<dbReference type="InterPro" id="IPR002933">
    <property type="entry name" value="Peptidase_M20"/>
</dbReference>
<evidence type="ECO:0000313" key="7">
    <source>
        <dbReference type="EMBL" id="CAB5035657.1"/>
    </source>
</evidence>
<keyword evidence="4" id="KW-0378">Hydrolase</keyword>
<dbReference type="GO" id="GO:0016787">
    <property type="term" value="F:hydrolase activity"/>
    <property type="evidence" value="ECO:0007669"/>
    <property type="project" value="UniProtKB-KW"/>
</dbReference>
<dbReference type="SUPFAM" id="SSF53187">
    <property type="entry name" value="Zn-dependent exopeptidases"/>
    <property type="match status" value="1"/>
</dbReference>
<gene>
    <name evidence="7" type="ORF">UFOPK4209_00334</name>
</gene>
<name>A0A6J7S3I6_9ZZZZ</name>
<evidence type="ECO:0000256" key="2">
    <source>
        <dbReference type="ARBA" id="ARBA00006247"/>
    </source>
</evidence>
<dbReference type="Gene3D" id="3.40.630.10">
    <property type="entry name" value="Zn peptidases"/>
    <property type="match status" value="1"/>
</dbReference>
<dbReference type="InterPro" id="IPR050072">
    <property type="entry name" value="Peptidase_M20A"/>
</dbReference>
<dbReference type="Pfam" id="PF07687">
    <property type="entry name" value="M20_dimer"/>
    <property type="match status" value="1"/>
</dbReference>
<feature type="domain" description="Peptidase M20 dimerisation" evidence="6">
    <location>
        <begin position="184"/>
        <end position="289"/>
    </location>
</feature>
<accession>A0A6J7S3I6</accession>
<dbReference type="AlphaFoldDB" id="A0A6J7S3I6"/>
<dbReference type="PROSITE" id="PS00759">
    <property type="entry name" value="ARGE_DAPE_CPG2_2"/>
    <property type="match status" value="1"/>
</dbReference>
<dbReference type="SUPFAM" id="SSF55031">
    <property type="entry name" value="Bacterial exopeptidase dimerisation domain"/>
    <property type="match status" value="1"/>
</dbReference>
<protein>
    <submittedName>
        <fullName evidence="7">Unannotated protein</fullName>
    </submittedName>
</protein>
<sequence>MAKVPNSVLDLLIEMISFDTVNEHISERHFPEKKMMEQIESYALQWGFQVSRLPIANTSANSAFNLLITYEAYKDAPWLLFESHADTVDVKNMTVNPFIAEVIDGKLYGRGACDTKGSGASMLWALQKYSQGVDKPNNIALLFVTDEEISKTGANSFVGAQLSQLPWKPVGVIVGEPTICRLVVAHNGVLRWKIRTKGVAAHSSTPVNGKSAISAMAKLILEFERIYCAETNAIHPLTGRSACSVNTITGGSAVNIIPSVCEIEIDRRILPGEDPLDVRKSIQAVLDRISLADSSIEIETSEPFIDFPLDPLSNVGFSQQISKSLDSLGFSPEFLGAGYGTDASTYSIAGLPAVVIGPGSIDQAHTKDEWIELQELDKAVVIYEQFMKANYR</sequence>
<dbReference type="InterPro" id="IPR011650">
    <property type="entry name" value="Peptidase_M20_dimer"/>
</dbReference>
<keyword evidence="5" id="KW-0862">Zinc</keyword>
<dbReference type="PANTHER" id="PTHR43808:SF8">
    <property type="entry name" value="PEPTIDASE M20 DIMERISATION DOMAIN-CONTAINING PROTEIN"/>
    <property type="match status" value="1"/>
</dbReference>
<dbReference type="PROSITE" id="PS00758">
    <property type="entry name" value="ARGE_DAPE_CPG2_1"/>
    <property type="match status" value="1"/>
</dbReference>
<keyword evidence="3" id="KW-0479">Metal-binding</keyword>
<dbReference type="PANTHER" id="PTHR43808">
    <property type="entry name" value="ACETYLORNITHINE DEACETYLASE"/>
    <property type="match status" value="1"/>
</dbReference>